<keyword evidence="2 5" id="KW-0812">Transmembrane</keyword>
<feature type="transmembrane region" description="Helical" evidence="5">
    <location>
        <begin position="78"/>
        <end position="107"/>
    </location>
</feature>
<evidence type="ECO:0000256" key="5">
    <source>
        <dbReference type="SAM" id="Phobius"/>
    </source>
</evidence>
<evidence type="ECO:0000256" key="3">
    <source>
        <dbReference type="ARBA" id="ARBA00022989"/>
    </source>
</evidence>
<feature type="transmembrane region" description="Helical" evidence="5">
    <location>
        <begin position="45"/>
        <end position="66"/>
    </location>
</feature>
<sequence>MITMRRARRANAVVFFLTAFVSAAWATRIPAVRDRLDLSVVELTAVAVGLEGGAVVGLPIGAAVVARLGSRRGMLAGLLVYGGALCGAGFAPGLAVLVTVIAVLAVANSVVDVAMNVQGVKLERRAGRPVLPGLHAAGAFG</sequence>
<dbReference type="PANTHER" id="PTHR23514">
    <property type="entry name" value="BYPASS OF STOP CODON PROTEIN 6"/>
    <property type="match status" value="1"/>
</dbReference>
<dbReference type="PANTHER" id="PTHR23514:SF13">
    <property type="entry name" value="INNER MEMBRANE PROTEIN YBJJ"/>
    <property type="match status" value="1"/>
</dbReference>
<dbReference type="SUPFAM" id="SSF103473">
    <property type="entry name" value="MFS general substrate transporter"/>
    <property type="match status" value="1"/>
</dbReference>
<keyword evidence="4 5" id="KW-0472">Membrane</keyword>
<proteinExistence type="predicted"/>
<gene>
    <name evidence="6" type="ORF">E1269_31400</name>
</gene>
<evidence type="ECO:0000256" key="2">
    <source>
        <dbReference type="ARBA" id="ARBA00022692"/>
    </source>
</evidence>
<feature type="non-terminal residue" evidence="6">
    <location>
        <position position="141"/>
    </location>
</feature>
<organism evidence="6 7">
    <name type="scientific">Jiangella asiatica</name>
    <dbReference type="NCBI Taxonomy" id="2530372"/>
    <lineage>
        <taxon>Bacteria</taxon>
        <taxon>Bacillati</taxon>
        <taxon>Actinomycetota</taxon>
        <taxon>Actinomycetes</taxon>
        <taxon>Jiangellales</taxon>
        <taxon>Jiangellaceae</taxon>
        <taxon>Jiangella</taxon>
    </lineage>
</organism>
<dbReference type="InterPro" id="IPR051788">
    <property type="entry name" value="MFS_Transporter"/>
</dbReference>
<dbReference type="EMBL" id="SMKZ01000096">
    <property type="protein sequence ID" value="TDD95167.1"/>
    <property type="molecule type" value="Genomic_DNA"/>
</dbReference>
<reference evidence="6 7" key="1">
    <citation type="submission" date="2019-03" db="EMBL/GenBank/DDBJ databases">
        <title>Draft genome sequences of novel Actinobacteria.</title>
        <authorList>
            <person name="Sahin N."/>
            <person name="Ay H."/>
            <person name="Saygin H."/>
        </authorList>
    </citation>
    <scope>NUCLEOTIDE SEQUENCE [LARGE SCALE GENOMIC DNA]</scope>
    <source>
        <strain evidence="6 7">5K138</strain>
    </source>
</reference>
<dbReference type="GO" id="GO:0016020">
    <property type="term" value="C:membrane"/>
    <property type="evidence" value="ECO:0007669"/>
    <property type="project" value="UniProtKB-SubCell"/>
</dbReference>
<comment type="subcellular location">
    <subcellularLocation>
        <location evidence="1">Membrane</location>
        <topology evidence="1">Multi-pass membrane protein</topology>
    </subcellularLocation>
</comment>
<dbReference type="Proteomes" id="UP000294739">
    <property type="component" value="Unassembled WGS sequence"/>
</dbReference>
<dbReference type="AlphaFoldDB" id="A0A4V2YZ03"/>
<comment type="caution">
    <text evidence="6">The sequence shown here is derived from an EMBL/GenBank/DDBJ whole genome shotgun (WGS) entry which is preliminary data.</text>
</comment>
<dbReference type="Gene3D" id="1.20.1250.20">
    <property type="entry name" value="MFS general substrate transporter like domains"/>
    <property type="match status" value="1"/>
</dbReference>
<dbReference type="InterPro" id="IPR036259">
    <property type="entry name" value="MFS_trans_sf"/>
</dbReference>
<evidence type="ECO:0000256" key="4">
    <source>
        <dbReference type="ARBA" id="ARBA00023136"/>
    </source>
</evidence>
<evidence type="ECO:0000313" key="7">
    <source>
        <dbReference type="Proteomes" id="UP000294739"/>
    </source>
</evidence>
<protein>
    <submittedName>
        <fullName evidence="6">MFS transporter</fullName>
    </submittedName>
</protein>
<dbReference type="InParanoid" id="A0A4V2YZ03"/>
<name>A0A4V2YZ03_9ACTN</name>
<keyword evidence="7" id="KW-1185">Reference proteome</keyword>
<accession>A0A4V2YZ03</accession>
<evidence type="ECO:0000313" key="6">
    <source>
        <dbReference type="EMBL" id="TDD95167.1"/>
    </source>
</evidence>
<evidence type="ECO:0000256" key="1">
    <source>
        <dbReference type="ARBA" id="ARBA00004141"/>
    </source>
</evidence>
<keyword evidence="3 5" id="KW-1133">Transmembrane helix</keyword>